<dbReference type="EMBL" id="CP003117">
    <property type="protein sequence ID" value="AET64145.1"/>
    <property type="molecule type" value="Genomic_DNA"/>
</dbReference>
<keyword evidence="2" id="KW-1185">Reference proteome</keyword>
<dbReference type="PATRIC" id="fig|1110509.7.peg.860"/>
<evidence type="ECO:0000313" key="2">
    <source>
        <dbReference type="Proteomes" id="UP000005877"/>
    </source>
</evidence>
<proteinExistence type="predicted"/>
<reference evidence="1 2" key="1">
    <citation type="journal article" date="2012" name="PLoS ONE">
        <title>The genome characteristics and predicted function of methyl-group oxidation pathway in the obligate aceticlastic methanogens, Methanosaeta spp.</title>
        <authorList>
            <person name="Zhu J."/>
            <person name="Zheng H."/>
            <person name="Ai G."/>
            <person name="Zhang G."/>
            <person name="Liu D."/>
            <person name="Liu X."/>
            <person name="Dong X."/>
        </authorList>
    </citation>
    <scope>NUCLEOTIDE SEQUENCE [LARGE SCALE GENOMIC DNA]</scope>
    <source>
        <strain evidence="1 2">6Ac</strain>
    </source>
</reference>
<dbReference type="AlphaFoldDB" id="G7WKW2"/>
<gene>
    <name evidence="1" type="ordered locus">Mhar_0772</name>
</gene>
<dbReference type="HOGENOM" id="CLU_1559483_0_0_2"/>
<evidence type="ECO:0000313" key="1">
    <source>
        <dbReference type="EMBL" id="AET64145.1"/>
    </source>
</evidence>
<dbReference type="KEGG" id="mhi:Mhar_0772"/>
<protein>
    <submittedName>
        <fullName evidence="1">Uncharacterized protein</fullName>
    </submittedName>
</protein>
<organism evidence="1 2">
    <name type="scientific">Methanothrix harundinacea (strain 6Ac)</name>
    <name type="common">Methanosaeta harundinacea</name>
    <dbReference type="NCBI Taxonomy" id="1110509"/>
    <lineage>
        <taxon>Archaea</taxon>
        <taxon>Methanobacteriati</taxon>
        <taxon>Methanobacteriota</taxon>
        <taxon>Stenosarchaea group</taxon>
        <taxon>Methanomicrobia</taxon>
        <taxon>Methanotrichales</taxon>
        <taxon>Methanotrichaceae</taxon>
        <taxon>Methanothrix</taxon>
    </lineage>
</organism>
<sequence>MAGGVDHLQIPPAAEVDPVPVEELLVGPDGAGHQVLEAGDGAVGELLANVLDPSLIGRVARHRAARRLLYGPGRPHVVGVGVGQDEPRDLLGAPARTPQVYEIKNYRIYLRRFRPFLRRETNLPRPMRARALKSFLANPIGDHRPHIRLPRRKMFRFGPPAGGPCRGPIAL</sequence>
<name>G7WKW2_METH6</name>
<dbReference type="Proteomes" id="UP000005877">
    <property type="component" value="Chromosome"/>
</dbReference>
<accession>G7WKW2</accession>